<sequence length="105" mass="11586">MQWTVFPVTFLCVACGGESSHVSFYSCAPLAKAPRPHGYSANDAKRRKKNREDSEHREPKTTMRRAGGNSVASEGESNQLLAPWGENVYSAQEVLPGESARRCML</sequence>
<evidence type="ECO:0000313" key="3">
    <source>
        <dbReference type="EMBL" id="MBW30019.1"/>
    </source>
</evidence>
<feature type="chain" id="PRO_5014850253" evidence="2">
    <location>
        <begin position="20"/>
        <end position="105"/>
    </location>
</feature>
<keyword evidence="2" id="KW-0732">Signal</keyword>
<feature type="compositionally biased region" description="Basic and acidic residues" evidence="1">
    <location>
        <begin position="50"/>
        <end position="61"/>
    </location>
</feature>
<reference evidence="3" key="1">
    <citation type="submission" date="2018-01" db="EMBL/GenBank/DDBJ databases">
        <title>An insight into the sialome of Amazonian anophelines.</title>
        <authorList>
            <person name="Ribeiro J.M."/>
            <person name="Scarpassa V."/>
            <person name="Calvo E."/>
        </authorList>
    </citation>
    <scope>NUCLEOTIDE SEQUENCE</scope>
    <source>
        <tissue evidence="3">Salivary glands</tissue>
    </source>
</reference>
<feature type="signal peptide" evidence="2">
    <location>
        <begin position="1"/>
        <end position="19"/>
    </location>
</feature>
<evidence type="ECO:0000256" key="2">
    <source>
        <dbReference type="SAM" id="SignalP"/>
    </source>
</evidence>
<proteinExistence type="predicted"/>
<dbReference type="AlphaFoldDB" id="A0A2M3ZNC2"/>
<protein>
    <submittedName>
        <fullName evidence="3">Putative secreted peptide</fullName>
    </submittedName>
</protein>
<organism evidence="3">
    <name type="scientific">Anopheles braziliensis</name>
    <dbReference type="NCBI Taxonomy" id="58242"/>
    <lineage>
        <taxon>Eukaryota</taxon>
        <taxon>Metazoa</taxon>
        <taxon>Ecdysozoa</taxon>
        <taxon>Arthropoda</taxon>
        <taxon>Hexapoda</taxon>
        <taxon>Insecta</taxon>
        <taxon>Pterygota</taxon>
        <taxon>Neoptera</taxon>
        <taxon>Endopterygota</taxon>
        <taxon>Diptera</taxon>
        <taxon>Nematocera</taxon>
        <taxon>Culicoidea</taxon>
        <taxon>Culicidae</taxon>
        <taxon>Anophelinae</taxon>
        <taxon>Anopheles</taxon>
    </lineage>
</organism>
<feature type="region of interest" description="Disordered" evidence="1">
    <location>
        <begin position="31"/>
        <end position="77"/>
    </location>
</feature>
<dbReference type="EMBL" id="GGFM01009268">
    <property type="protein sequence ID" value="MBW30019.1"/>
    <property type="molecule type" value="Transcribed_RNA"/>
</dbReference>
<name>A0A2M3ZNC2_9DIPT</name>
<accession>A0A2M3ZNC2</accession>
<evidence type="ECO:0000256" key="1">
    <source>
        <dbReference type="SAM" id="MobiDB-lite"/>
    </source>
</evidence>